<gene>
    <name evidence="4" type="ordered locus">Nham_2540</name>
</gene>
<dbReference type="AlphaFoldDB" id="Q1QKC5"/>
<dbReference type="KEGG" id="nha:Nham_2540"/>
<name>Q1QKC5_NITHX</name>
<dbReference type="Pfam" id="PF00571">
    <property type="entry name" value="CBS"/>
    <property type="match status" value="2"/>
</dbReference>
<dbReference type="Gene3D" id="3.10.580.10">
    <property type="entry name" value="CBS-domain"/>
    <property type="match status" value="1"/>
</dbReference>
<reference evidence="4 5" key="1">
    <citation type="submission" date="2006-03" db="EMBL/GenBank/DDBJ databases">
        <title>Complete sequence of chromosome of Nitrobacter hamburgensis X14.</title>
        <authorList>
            <consortium name="US DOE Joint Genome Institute"/>
            <person name="Copeland A."/>
            <person name="Lucas S."/>
            <person name="Lapidus A."/>
            <person name="Barry K."/>
            <person name="Detter J.C."/>
            <person name="Glavina del Rio T."/>
            <person name="Hammon N."/>
            <person name="Israni S."/>
            <person name="Dalin E."/>
            <person name="Tice H."/>
            <person name="Pitluck S."/>
            <person name="Chain P."/>
            <person name="Malfatti S."/>
            <person name="Shin M."/>
            <person name="Vergez L."/>
            <person name="Schmutz J."/>
            <person name="Larimer F."/>
            <person name="Land M."/>
            <person name="Hauser L."/>
            <person name="Kyrpides N."/>
            <person name="Ivanova N."/>
            <person name="Ward B."/>
            <person name="Arp D."/>
            <person name="Klotz M."/>
            <person name="Stein L."/>
            <person name="O'Mullan G."/>
            <person name="Starkenburg S."/>
            <person name="Sayavedra L."/>
            <person name="Poret-Peterson A.T."/>
            <person name="Gentry M.E."/>
            <person name="Bruce D."/>
            <person name="Richardson P."/>
        </authorList>
    </citation>
    <scope>NUCLEOTIDE SEQUENCE [LARGE SCALE GENOMIC DNA]</scope>
    <source>
        <strain evidence="5">DSM 10229 / NCIMB 13809 / X14</strain>
    </source>
</reference>
<keyword evidence="5" id="KW-1185">Reference proteome</keyword>
<evidence type="ECO:0000256" key="1">
    <source>
        <dbReference type="ARBA" id="ARBA00023122"/>
    </source>
</evidence>
<sequence length="136" mass="14962">MYACKARRQFVAHRAAKILGENQTDIVVMCDPHGKLTGVITKTDVVRQIGRCGGPGCTMAAANVMTRAVILSRPGDLLHDAWSVMKQRGLKNIPAVNETSQPIGVLNARDALEVLLEEVEYEEVLLRDYVMSVGYH</sequence>
<evidence type="ECO:0000313" key="4">
    <source>
        <dbReference type="EMBL" id="ABE63322.1"/>
    </source>
</evidence>
<evidence type="ECO:0000313" key="5">
    <source>
        <dbReference type="Proteomes" id="UP000001953"/>
    </source>
</evidence>
<dbReference type="SUPFAM" id="SSF54631">
    <property type="entry name" value="CBS-domain pair"/>
    <property type="match status" value="1"/>
</dbReference>
<dbReference type="PANTHER" id="PTHR43080">
    <property type="entry name" value="CBS DOMAIN-CONTAINING PROTEIN CBSX3, MITOCHONDRIAL"/>
    <property type="match status" value="1"/>
</dbReference>
<dbReference type="PANTHER" id="PTHR43080:SF2">
    <property type="entry name" value="CBS DOMAIN-CONTAINING PROTEIN"/>
    <property type="match status" value="1"/>
</dbReference>
<dbReference type="InterPro" id="IPR051257">
    <property type="entry name" value="Diverse_CBS-Domain"/>
</dbReference>
<dbReference type="eggNOG" id="COG0517">
    <property type="taxonomic scope" value="Bacteria"/>
</dbReference>
<evidence type="ECO:0000259" key="3">
    <source>
        <dbReference type="PROSITE" id="PS51371"/>
    </source>
</evidence>
<protein>
    <submittedName>
        <fullName evidence="4">Putative signal-transduction protein with CBS domains</fullName>
    </submittedName>
</protein>
<keyword evidence="1 2" id="KW-0129">CBS domain</keyword>
<dbReference type="PROSITE" id="PS51371">
    <property type="entry name" value="CBS"/>
    <property type="match status" value="1"/>
</dbReference>
<dbReference type="EMBL" id="CP000319">
    <property type="protein sequence ID" value="ABE63322.1"/>
    <property type="molecule type" value="Genomic_DNA"/>
</dbReference>
<dbReference type="Proteomes" id="UP000001953">
    <property type="component" value="Chromosome"/>
</dbReference>
<organism evidence="4 5">
    <name type="scientific">Nitrobacter hamburgensis (strain DSM 10229 / NCIMB 13809 / X14)</name>
    <dbReference type="NCBI Taxonomy" id="323097"/>
    <lineage>
        <taxon>Bacteria</taxon>
        <taxon>Pseudomonadati</taxon>
        <taxon>Pseudomonadota</taxon>
        <taxon>Alphaproteobacteria</taxon>
        <taxon>Hyphomicrobiales</taxon>
        <taxon>Nitrobacteraceae</taxon>
        <taxon>Nitrobacter</taxon>
    </lineage>
</organism>
<dbReference type="HOGENOM" id="CLU_040681_3_2_5"/>
<accession>Q1QKC5</accession>
<dbReference type="STRING" id="323097.Nham_2540"/>
<proteinExistence type="predicted"/>
<evidence type="ECO:0000256" key="2">
    <source>
        <dbReference type="PROSITE-ProRule" id="PRU00703"/>
    </source>
</evidence>
<feature type="domain" description="CBS" evidence="3">
    <location>
        <begin position="65"/>
        <end position="123"/>
    </location>
</feature>
<dbReference type="InterPro" id="IPR046342">
    <property type="entry name" value="CBS_dom_sf"/>
</dbReference>
<dbReference type="InterPro" id="IPR000644">
    <property type="entry name" value="CBS_dom"/>
</dbReference>